<dbReference type="InterPro" id="IPR016975">
    <property type="entry name" value="Cell_wall_LiaF"/>
</dbReference>
<feature type="transmembrane region" description="Helical" evidence="1">
    <location>
        <begin position="12"/>
        <end position="45"/>
    </location>
</feature>
<gene>
    <name evidence="3" type="ORF">GGQ92_001817</name>
</gene>
<evidence type="ECO:0000259" key="2">
    <source>
        <dbReference type="Pfam" id="PF09922"/>
    </source>
</evidence>
<keyword evidence="1" id="KW-1133">Transmembrane helix</keyword>
<evidence type="ECO:0000256" key="1">
    <source>
        <dbReference type="SAM" id="Phobius"/>
    </source>
</evidence>
<dbReference type="InterPro" id="IPR024425">
    <property type="entry name" value="LiaF-like_C"/>
</dbReference>
<feature type="domain" description="Cell wall-active antibiotics response LiaF-like C-terminal" evidence="2">
    <location>
        <begin position="125"/>
        <end position="235"/>
    </location>
</feature>
<evidence type="ECO:0000313" key="3">
    <source>
        <dbReference type="EMBL" id="MBB6513027.1"/>
    </source>
</evidence>
<dbReference type="AlphaFoldDB" id="A0A841RMC0"/>
<dbReference type="InterPro" id="IPR047793">
    <property type="entry name" value="LiaF_C"/>
</dbReference>
<proteinExistence type="predicted"/>
<evidence type="ECO:0000313" key="4">
    <source>
        <dbReference type="Proteomes" id="UP000572212"/>
    </source>
</evidence>
<accession>A0A841RMC0</accession>
<feature type="transmembrane region" description="Helical" evidence="1">
    <location>
        <begin position="57"/>
        <end position="87"/>
    </location>
</feature>
<protein>
    <submittedName>
        <fullName evidence="3">Lia operon protein LiaF</fullName>
    </submittedName>
</protein>
<sequence length="238" mass="27327">MSKYTEQEILKMALMIGLVLFVIEFIFLEPGSLFLLALAGAGMFIGWRSFETSTGKVFFWGGVFFLFIAVINTFAIRFFLVSIAIYFGWKWYQGNKQLVHKYIPTSTEEPVDSFSEGVKSVQKEWFGRVEKGEQPYSWEDMNVQAIVGELVIDLNNTMLPSEDAVIVCRHLVGTIRIIVPYDVDIVIDHSVLYGDVQIFEKIEKGVFNRRFNYETNESPQRIKIYSQMLAGKLEVVRG</sequence>
<dbReference type="EMBL" id="JACHON010000007">
    <property type="protein sequence ID" value="MBB6513027.1"/>
    <property type="molecule type" value="Genomic_DNA"/>
</dbReference>
<dbReference type="Pfam" id="PF09922">
    <property type="entry name" value="LiaF-like_C"/>
    <property type="match status" value="1"/>
</dbReference>
<organism evidence="3 4">
    <name type="scientific">Gracilibacillus halotolerans</name>
    <dbReference type="NCBI Taxonomy" id="74386"/>
    <lineage>
        <taxon>Bacteria</taxon>
        <taxon>Bacillati</taxon>
        <taxon>Bacillota</taxon>
        <taxon>Bacilli</taxon>
        <taxon>Bacillales</taxon>
        <taxon>Bacillaceae</taxon>
        <taxon>Gracilibacillus</taxon>
    </lineage>
</organism>
<dbReference type="PIRSF" id="PIRSF031509">
    <property type="entry name" value="Cell_wall_LiaF/YvqF"/>
    <property type="match status" value="1"/>
</dbReference>
<comment type="caution">
    <text evidence="3">The sequence shown here is derived from an EMBL/GenBank/DDBJ whole genome shotgun (WGS) entry which is preliminary data.</text>
</comment>
<dbReference type="NCBIfam" id="NF040535">
    <property type="entry name" value="LiaF_C_term"/>
    <property type="match status" value="1"/>
</dbReference>
<dbReference type="GO" id="GO:0016020">
    <property type="term" value="C:membrane"/>
    <property type="evidence" value="ECO:0007669"/>
    <property type="project" value="InterPro"/>
</dbReference>
<keyword evidence="1" id="KW-0472">Membrane</keyword>
<reference evidence="3 4" key="1">
    <citation type="submission" date="2020-08" db="EMBL/GenBank/DDBJ databases">
        <title>Genomic Encyclopedia of Type Strains, Phase IV (KMG-IV): sequencing the most valuable type-strain genomes for metagenomic binning, comparative biology and taxonomic classification.</title>
        <authorList>
            <person name="Goeker M."/>
        </authorList>
    </citation>
    <scope>NUCLEOTIDE SEQUENCE [LARGE SCALE GENOMIC DNA]</scope>
    <source>
        <strain evidence="3 4">DSM 11805</strain>
    </source>
</reference>
<dbReference type="Proteomes" id="UP000572212">
    <property type="component" value="Unassembled WGS sequence"/>
</dbReference>
<keyword evidence="4" id="KW-1185">Reference proteome</keyword>
<name>A0A841RMC0_9BACI</name>
<dbReference type="RefSeq" id="WP_184247427.1">
    <property type="nucleotide sequence ID" value="NZ_BAAACU010000053.1"/>
</dbReference>
<keyword evidence="1" id="KW-0812">Transmembrane</keyword>